<dbReference type="Pfam" id="PF02993">
    <property type="entry name" value="MCPVI"/>
    <property type="match status" value="1"/>
</dbReference>
<comment type="subcellular location">
    <molecule>Endosome lysis protein</molecule>
    <subcellularLocation>
        <location evidence="16">Virion</location>
    </subcellularLocation>
    <text evidence="16">Associates with the base of each peripentonal hexon on the capsid interior. Present in around 360 copies per virion.</text>
</comment>
<dbReference type="InterPro" id="IPR004243">
    <property type="entry name" value="McpVI"/>
</dbReference>
<evidence type="ECO:0000313" key="18">
    <source>
        <dbReference type="EMBL" id="ABH01052.1"/>
    </source>
</evidence>
<keyword evidence="6 16" id="KW-0832">Ubl conjugation</keyword>
<feature type="propeptide" id="PRO_5011802968" evidence="16">
    <location>
        <begin position="1"/>
        <end position="33"/>
    </location>
</feature>
<dbReference type="GO" id="GO:0019076">
    <property type="term" value="P:viral release from host cell"/>
    <property type="evidence" value="ECO:0007669"/>
    <property type="project" value="UniProtKB-UniRule"/>
</dbReference>
<dbReference type="GO" id="GO:0042025">
    <property type="term" value="C:host cell nucleus"/>
    <property type="evidence" value="ECO:0007669"/>
    <property type="project" value="UniProtKB-SubCell"/>
</dbReference>
<sequence>MEDINFTSLAPRHGSRPLMGTWNDIGTSQLNGGAFNWGSLWSGIKNFGSTIKSYGSKAWNSSAGQMLRDKLKDTNFQEKVVNGVVTGIHGAVDLANQAVQKEIDRRLESSRVPPQRGDEVEVEEVEVEEKLPPLEKVPGAPPRPQKRPRPELEETLVTESKEPPSYEQALKEGASPPSYPMTKPIAPMARPVYGKDYKPVTLELPPPPPTRPTVPPLPTPSAAAAGPVSAPSAVPLPAARPVAVATARNPRGQRGANWQSTLNSIVGLGVKSLKRRRCYY</sequence>
<keyword evidence="15 16" id="KW-1160">Virus entry into host cell</keyword>
<protein>
    <recommendedName>
        <fullName evidence="16">Pre-protein VI</fullName>
        <shortName evidence="16">pVI</shortName>
    </recommendedName>
    <component>
        <recommendedName>
            <fullName evidence="16">Endosome lysis protein</fullName>
        </recommendedName>
    </component>
    <component>
        <recommendedName>
            <fullName evidence="16">Protease cofactor</fullName>
        </recommendedName>
        <alternativeName>
            <fullName evidence="16">pVI-C</fullName>
        </alternativeName>
    </component>
</protein>
<dbReference type="GO" id="GO:0019028">
    <property type="term" value="C:viral capsid"/>
    <property type="evidence" value="ECO:0007669"/>
    <property type="project" value="UniProtKB-UniRule"/>
</dbReference>
<comment type="PTM">
    <text evidence="16">Ubiquitinated by Nedd4 following partial capsid disassembly; which might play a role in intracellular virus movement during entry.</text>
</comment>
<keyword evidence="13 16" id="KW-1015">Disulfide bond</keyword>
<evidence type="ECO:0000256" key="4">
    <source>
        <dbReference type="ARBA" id="ARBA00022595"/>
    </source>
</evidence>
<comment type="similarity">
    <text evidence="16">Belongs to the adenoviridae protein VI family.</text>
</comment>
<evidence type="ECO:0000256" key="9">
    <source>
        <dbReference type="ARBA" id="ARBA00022950"/>
    </source>
</evidence>
<feature type="region of interest" description="Disordered" evidence="17">
    <location>
        <begin position="199"/>
        <end position="235"/>
    </location>
</feature>
<keyword evidence="16" id="KW-0597">Phosphoprotein</keyword>
<feature type="region of interest" description="Disordered" evidence="17">
    <location>
        <begin position="106"/>
        <end position="183"/>
    </location>
</feature>
<comment type="PTM">
    <text evidence="16">Protease cofactor: Contains the major nuclear import and export signals. Proteolytically removed during virion maturation. The processing of the C-terminus turns the precursor into a mature viral structural protein and abrogates its ability to promote hexon import and act as a potential chaperone protein.</text>
</comment>
<feature type="compositionally biased region" description="Low complexity" evidence="17">
    <location>
        <begin position="220"/>
        <end position="235"/>
    </location>
</feature>
<comment type="function">
    <text evidence="16">Protease cofactor: Cofactor that activates the viral protease. Binds to viral protease in a 1:1 ratio.</text>
</comment>
<comment type="subcellular location">
    <molecule>Pre-protein VI</molecule>
    <subcellularLocation>
        <location evidence="16">Host nucleus</location>
    </subcellularLocation>
    <subcellularLocation>
        <location evidence="16">Host cytoplasm</location>
    </subcellularLocation>
    <text evidence="16">Shuttles between host cytoplasm and nucleus.</text>
</comment>
<feature type="chain" id="PRO_5023451571" description="Protease cofactor" evidence="16">
    <location>
        <begin position="269"/>
        <end position="279"/>
    </location>
</feature>
<accession>Q0PLY3</accession>
<keyword evidence="11 16" id="KW-1174">Viral penetration via lysis of host organellar membrane</keyword>
<keyword evidence="14 16" id="KW-1035">Host cytoplasm</keyword>
<feature type="region of interest" description="Interaction with hexon protein" evidence="16">
    <location>
        <begin position="262"/>
        <end position="268"/>
    </location>
</feature>
<evidence type="ECO:0000256" key="12">
    <source>
        <dbReference type="ARBA" id="ARBA00023120"/>
    </source>
</evidence>
<comment type="induction">
    <text evidence="16">Expressed in the late phase of the viral replicative cycle.</text>
</comment>
<feature type="short sequence motif" description="Nuclear export signal" evidence="16">
    <location>
        <begin position="67"/>
        <end position="76"/>
    </location>
</feature>
<feature type="region of interest" description="Binds to importin alpha/beta, involved in hexon nuclear import" evidence="16">
    <location>
        <begin position="269"/>
        <end position="279"/>
    </location>
</feature>
<evidence type="ECO:0000256" key="1">
    <source>
        <dbReference type="ARBA" id="ARBA00022561"/>
    </source>
</evidence>
<evidence type="ECO:0000256" key="2">
    <source>
        <dbReference type="ARBA" id="ARBA00022562"/>
    </source>
</evidence>
<dbReference type="GO" id="GO:0075521">
    <property type="term" value="P:microtubule-dependent intracellular transport of viral material towards nucleus"/>
    <property type="evidence" value="ECO:0007669"/>
    <property type="project" value="UniProtKB-UniRule"/>
</dbReference>
<dbReference type="GO" id="GO:0046729">
    <property type="term" value="C:viral procapsid"/>
    <property type="evidence" value="ECO:0007669"/>
    <property type="project" value="UniProtKB-UniRule"/>
</dbReference>
<keyword evidence="12 16" id="KW-1176">Cytoplasmic inwards viral transport</keyword>
<comment type="domain">
    <text evidence="16">N-terminal amphipathic alpha-helix domain is essential for the membrane lytic activity.</text>
</comment>
<organismHost>
    <name type="scientific">Cercopithecinae</name>
    <dbReference type="NCBI Taxonomy" id="9528"/>
</organismHost>
<evidence type="ECO:0000256" key="16">
    <source>
        <dbReference type="HAMAP-Rule" id="MF_04048"/>
    </source>
</evidence>
<organism evidence="18 19">
    <name type="scientific">Simian adenovirus serotype 7</name>
    <name type="common">SAdV-7</name>
    <name type="synonym">Simian adenovirus 7</name>
    <dbReference type="NCBI Taxonomy" id="10532"/>
    <lineage>
        <taxon>Viruses</taxon>
        <taxon>Varidnaviria</taxon>
        <taxon>Bamfordvirae</taxon>
        <taxon>Preplasmiviricota</taxon>
        <taxon>Polisuviricotina</taxon>
        <taxon>Pharingeaviricetes</taxon>
        <taxon>Rowavirales</taxon>
        <taxon>Adenoviridae</taxon>
        <taxon>Mastadenovirus</taxon>
        <taxon>Mastadenovirus russelli</taxon>
        <taxon>Human mastadenovirus G</taxon>
    </lineage>
</organism>
<evidence type="ECO:0000256" key="3">
    <source>
        <dbReference type="ARBA" id="ARBA00022581"/>
    </source>
</evidence>
<evidence type="ECO:0000256" key="8">
    <source>
        <dbReference type="ARBA" id="ARBA00022921"/>
    </source>
</evidence>
<comment type="subunit">
    <molecule>Protease cofactor</molecule>
    <text evidence="16">Heterodimer with the viral protease; disulfide-linked. Interacts with the viral protease.</text>
</comment>
<evidence type="ECO:0000256" key="7">
    <source>
        <dbReference type="ARBA" id="ARBA00022844"/>
    </source>
</evidence>
<feature type="compositionally biased region" description="Pro residues" evidence="17">
    <location>
        <begin position="204"/>
        <end position="219"/>
    </location>
</feature>
<keyword evidence="3 16" id="KW-0945">Host-virus interaction</keyword>
<comment type="function">
    <text evidence="16">Endosome lysis protein: Structural component of the virion that provides increased stability to the particle shell through its interaction with the core-capsid bridging protein and the hexon-linking protein VIII. Fibers shedding during virus entry into host cell allows the endosome lysis protein to be exposed as a membrane-lytic peptide. Exhibits pH-independent membrane fragmentation activity and probably mediates viral rapid escape from host endosome via organellar membrane lysis. It is not clear if it then remains partially associated with the capsid and involved in the intracellular microtubule-dependent transport of capsid to the nucleus, or if it is lost during endosomal penetration.</text>
</comment>
<comment type="function">
    <text evidence="16">Pre-protein VI: During virus assembly, promotes hexon trimers nuclear import through nuclear pore complexes via an importin alpha/beta-dependent mechanism. By analogy to herpesviruses capsid assembly, might act as a chaperone to promote the formation of the icosahedral capsid.</text>
</comment>
<comment type="miscellaneous">
    <text evidence="16">All late proteins expressed from the major late promoter are produced by alternative splicing and alternative polyadenylation of the same gene giving rise to non-overlapping ORFs. A leader sequence is present in the N-terminus of all these mRNAs and is recognized by the viral shutoff protein to provide expression although conventional translation via ribosome scanning from the cap has been shut off in the host cell.</text>
</comment>
<evidence type="ECO:0000313" key="19">
    <source>
        <dbReference type="Proteomes" id="UP000165316"/>
    </source>
</evidence>
<evidence type="ECO:0000256" key="14">
    <source>
        <dbReference type="ARBA" id="ARBA00023200"/>
    </source>
</evidence>
<name>Q0PLY3_ADES7</name>
<evidence type="ECO:0000256" key="6">
    <source>
        <dbReference type="ARBA" id="ARBA00022843"/>
    </source>
</evidence>
<feature type="site" description="Cleavage; by viral protease" evidence="16">
    <location>
        <begin position="268"/>
        <end position="269"/>
    </location>
</feature>
<evidence type="ECO:0000256" key="17">
    <source>
        <dbReference type="SAM" id="MobiDB-lite"/>
    </source>
</evidence>
<feature type="region of interest" description="Amphipathic alpha-helix essential for membrane lytic activity" evidence="16">
    <location>
        <begin position="34"/>
        <end position="54"/>
    </location>
</feature>
<feature type="modified residue" description="Phosphothreonine; by host" evidence="16">
    <location>
        <position position="158"/>
    </location>
</feature>
<comment type="subunit">
    <molecule>Endosome lysis protein</molecule>
    <text evidence="16">Interacts (via PPxY motif) with host NEDD4 ubiquitine ligase; this interaction might play a role in virus intracellular transport during entry. Part of a complex composed of the core-capsid bridging protein, the endosome lysis protein VI and the hexon-linking protein VIII; these interactions bridge the virus core to the capsid. Interacts with peripentonal hexons; this interaction stabilizes the capsid by gluing two peripentonal hexons together and joining them with an adjacent group-of-nine hexon.</text>
</comment>
<evidence type="ECO:0000256" key="11">
    <source>
        <dbReference type="ARBA" id="ARBA00023099"/>
    </source>
</evidence>
<evidence type="ECO:0000256" key="15">
    <source>
        <dbReference type="ARBA" id="ARBA00023296"/>
    </source>
</evidence>
<gene>
    <name evidence="16" type="primary">L3</name>
</gene>
<evidence type="ECO:0000256" key="13">
    <source>
        <dbReference type="ARBA" id="ARBA00023157"/>
    </source>
</evidence>
<feature type="chain" id="PRO_5023451572" description="Pre-protein VI" evidence="16">
    <location>
        <begin position="1"/>
        <end position="280"/>
    </location>
</feature>
<feature type="region of interest" description="Interaction with hexon protein" evidence="16">
    <location>
        <begin position="48"/>
        <end position="74"/>
    </location>
</feature>
<feature type="disulfide bond" description="Interchain (with Adenovirus protease)" evidence="16">
    <location>
        <position position="278"/>
    </location>
</feature>
<reference evidence="18 19" key="1">
    <citation type="submission" date="2006-06" db="EMBL/GenBank/DDBJ databases">
        <title>Methods of Generating Chimeric Adenovirus and Uses for Such Chimeric Adenovirus.</title>
        <authorList>
            <person name="Roy S."/>
            <person name="Clawson D.S."/>
            <person name="Wilson J.M."/>
        </authorList>
    </citation>
    <scope>NUCLEOTIDE SEQUENCE [LARGE SCALE GENOMIC DNA]</scope>
    <source>
        <strain evidence="18">ATCC VR-201</strain>
    </source>
</reference>
<keyword evidence="10 16" id="KW-1177">Microtubular inwards viral transport</keyword>
<keyword evidence="4 16" id="KW-1162">Viral penetration into host cytoplasm</keyword>
<dbReference type="Proteomes" id="UP000165316">
    <property type="component" value="Segment"/>
</dbReference>
<feature type="site" description="Cleavage; by viral protease" evidence="16">
    <location>
        <begin position="33"/>
        <end position="34"/>
    </location>
</feature>
<comment type="domain">
    <text evidence="16">Late-budding domains (L domains) are short sequence motifs essential for viral particle release. They can occur individually or in close proximity within structural proteins. They interacts with sorting cellular proteins of the multivesicular body (MVB) pathway. Most of these proteins are class E vacuolar protein sorting factors belonging to ESCRT-I, ESCRT-II or ESCRT-III complexes. Minor capsid protein 6 contains one L domain: a PPXY motif which binds to the WW domains of HECT (homologous to E6-AP C-terminus) E3 ubiquitin ligases, like NEDD4. In adenoviruses, this motif seems to play a role in microtubule-dependent intracellular trafficking toward the nucleus during virus entry into host cell and in suppression of DAXX-mediated repression of the immediate early E1A promoter.</text>
</comment>
<keyword evidence="8 16" id="KW-0426">Late protein</keyword>
<comment type="subunit">
    <molecule>Pre-protein VI</molecule>
    <text evidence="16">Interacts with hexon protein; this interaction allows nuclear import of hexon trimers and possibly pre-capsid assembly. Interacts (via C-terminal NLS) with importin alpha/beta.</text>
</comment>
<dbReference type="GO" id="GO:0039664">
    <property type="term" value="P:lysis of host organelle involved in viral entry into host cell"/>
    <property type="evidence" value="ECO:0007669"/>
    <property type="project" value="UniProtKB-UniRule"/>
</dbReference>
<keyword evidence="5 16" id="KW-1188">Viral release from host cell</keyword>
<keyword evidence="9 16" id="KW-0118">Viral capsid assembly</keyword>
<keyword evidence="2 16" id="KW-1048">Host nucleus</keyword>
<dbReference type="GO" id="GO:0043657">
    <property type="term" value="C:host cell"/>
    <property type="evidence" value="ECO:0007669"/>
    <property type="project" value="GOC"/>
</dbReference>
<keyword evidence="1 16" id="KW-0167">Capsid protein</keyword>
<dbReference type="EMBL" id="DQ792570">
    <property type="protein sequence ID" value="ABH01052.1"/>
    <property type="molecule type" value="Genomic_DNA"/>
</dbReference>
<proteinExistence type="evidence at transcript level"/>
<keyword evidence="7 16" id="KW-0946">Virion</keyword>
<evidence type="ECO:0000256" key="10">
    <source>
        <dbReference type="ARBA" id="ARBA00022952"/>
    </source>
</evidence>
<dbReference type="GO" id="GO:0030430">
    <property type="term" value="C:host cell cytoplasm"/>
    <property type="evidence" value="ECO:0007669"/>
    <property type="project" value="UniProtKB-SubCell"/>
</dbReference>
<dbReference type="HAMAP" id="MF_04048">
    <property type="entry name" value="ADV_CAP6"/>
    <property type="match status" value="1"/>
</dbReference>
<feature type="short sequence motif" description="Nuclear export signal" evidence="16">
    <location>
        <begin position="260"/>
        <end position="271"/>
    </location>
</feature>
<feature type="short sequence motif" description="Nuclear localization signal" evidence="16">
    <location>
        <begin position="274"/>
        <end position="277"/>
    </location>
</feature>
<comment type="caution">
    <text evidence="16">Lacks conserved residue(s) required for the propagation of feature annotation.</text>
</comment>
<feature type="region of interest" description="Involved in endosomal membrane lysis" evidence="16">
    <location>
        <begin position="36"/>
        <end position="53"/>
    </location>
</feature>
<feature type="short sequence motif" description="Nuclear localization signal" evidence="16">
    <location>
        <begin position="146"/>
        <end position="150"/>
    </location>
</feature>
<feature type="short sequence motif" description="PPXY motif" evidence="16">
    <location>
        <begin position="163"/>
        <end position="166"/>
    </location>
</feature>
<evidence type="ECO:0000256" key="5">
    <source>
        <dbReference type="ARBA" id="ARBA00022612"/>
    </source>
</evidence>